<feature type="transmembrane region" description="Helical" evidence="4">
    <location>
        <begin position="12"/>
        <end position="31"/>
    </location>
</feature>
<evidence type="ECO:0000256" key="4">
    <source>
        <dbReference type="SAM" id="Phobius"/>
    </source>
</evidence>
<keyword evidence="7" id="KW-1185">Reference proteome</keyword>
<feature type="domain" description="Pyrrolo-quinoline quinone repeat" evidence="5">
    <location>
        <begin position="60"/>
        <end position="218"/>
    </location>
</feature>
<name>A0A8T0CKN2_CORYI</name>
<dbReference type="InterPro" id="IPR011047">
    <property type="entry name" value="Quinoprotein_ADH-like_sf"/>
</dbReference>
<keyword evidence="4" id="KW-1133">Transmembrane helix</keyword>
<dbReference type="AlphaFoldDB" id="A0A8T0CKN2"/>
<dbReference type="EMBL" id="MU090497">
    <property type="protein sequence ID" value="KAF7847804.1"/>
    <property type="molecule type" value="Genomic_DNA"/>
</dbReference>
<dbReference type="PANTHER" id="PTHR32303">
    <property type="entry name" value="QUINOPROTEIN ALCOHOL DEHYDROGENASE (CYTOCHROME C)"/>
    <property type="match status" value="1"/>
</dbReference>
<comment type="caution">
    <text evidence="6">The sequence shown here is derived from an EMBL/GenBank/DDBJ whole genome shotgun (WGS) entry which is preliminary data.</text>
</comment>
<dbReference type="InterPro" id="IPR002372">
    <property type="entry name" value="PQQ_rpt_dom"/>
</dbReference>
<comment type="similarity">
    <text evidence="2">Belongs to the bacterial PQQ dehydrogenase family.</text>
</comment>
<dbReference type="InterPro" id="IPR018391">
    <property type="entry name" value="PQQ_b-propeller_rpt"/>
</dbReference>
<gene>
    <name evidence="6" type="ORF">BT93_L2559</name>
</gene>
<dbReference type="Gramene" id="rna-gnl|WGS:JABURB|Cocit.L2559.1">
    <property type="protein sequence ID" value="cds-KAF7847804.1"/>
    <property type="gene ID" value="gene-BT93_L2559"/>
</dbReference>
<keyword evidence="3" id="KW-0560">Oxidoreductase</keyword>
<comment type="cofactor">
    <cofactor evidence="1">
        <name>pyrroloquinoline quinone</name>
        <dbReference type="ChEBI" id="CHEBI:58442"/>
    </cofactor>
</comment>
<keyword evidence="4" id="KW-0472">Membrane</keyword>
<proteinExistence type="inferred from homology"/>
<evidence type="ECO:0000313" key="7">
    <source>
        <dbReference type="Proteomes" id="UP000806378"/>
    </source>
</evidence>
<dbReference type="OrthoDB" id="416253at2759"/>
<dbReference type="SUPFAM" id="SSF50998">
    <property type="entry name" value="Quinoprotein alcohol dehydrogenase-like"/>
    <property type="match status" value="1"/>
</dbReference>
<dbReference type="Pfam" id="PF13360">
    <property type="entry name" value="PQQ_2"/>
    <property type="match status" value="1"/>
</dbReference>
<evidence type="ECO:0000256" key="2">
    <source>
        <dbReference type="ARBA" id="ARBA00008156"/>
    </source>
</evidence>
<reference evidence="6" key="1">
    <citation type="submission" date="2020-05" db="EMBL/GenBank/DDBJ databases">
        <title>WGS assembly of Corymbia citriodora subspecies variegata.</title>
        <authorList>
            <person name="Barry K."/>
            <person name="Hundley H."/>
            <person name="Shu S."/>
            <person name="Jenkins J."/>
            <person name="Grimwood J."/>
            <person name="Baten A."/>
        </authorList>
    </citation>
    <scope>NUCLEOTIDE SEQUENCE</scope>
    <source>
        <strain evidence="6">CV2-018</strain>
    </source>
</reference>
<dbReference type="GO" id="GO:0016491">
    <property type="term" value="F:oxidoreductase activity"/>
    <property type="evidence" value="ECO:0007669"/>
    <property type="project" value="UniProtKB-KW"/>
</dbReference>
<evidence type="ECO:0000256" key="1">
    <source>
        <dbReference type="ARBA" id="ARBA00001931"/>
    </source>
</evidence>
<evidence type="ECO:0000259" key="5">
    <source>
        <dbReference type="Pfam" id="PF13360"/>
    </source>
</evidence>
<evidence type="ECO:0000313" key="6">
    <source>
        <dbReference type="EMBL" id="KAF7847804.1"/>
    </source>
</evidence>
<dbReference type="Proteomes" id="UP000806378">
    <property type="component" value="Unassembled WGS sequence"/>
</dbReference>
<dbReference type="SMART" id="SM00564">
    <property type="entry name" value="PQQ"/>
    <property type="match status" value="3"/>
</dbReference>
<organism evidence="6 7">
    <name type="scientific">Corymbia citriodora subsp. variegata</name>
    <dbReference type="NCBI Taxonomy" id="360336"/>
    <lineage>
        <taxon>Eukaryota</taxon>
        <taxon>Viridiplantae</taxon>
        <taxon>Streptophyta</taxon>
        <taxon>Embryophyta</taxon>
        <taxon>Tracheophyta</taxon>
        <taxon>Spermatophyta</taxon>
        <taxon>Magnoliopsida</taxon>
        <taxon>eudicotyledons</taxon>
        <taxon>Gunneridae</taxon>
        <taxon>Pentapetalae</taxon>
        <taxon>rosids</taxon>
        <taxon>malvids</taxon>
        <taxon>Myrtales</taxon>
        <taxon>Myrtaceae</taxon>
        <taxon>Myrtoideae</taxon>
        <taxon>Eucalypteae</taxon>
        <taxon>Corymbia</taxon>
    </lineage>
</organism>
<evidence type="ECO:0000256" key="3">
    <source>
        <dbReference type="ARBA" id="ARBA00023002"/>
    </source>
</evidence>
<dbReference type="PANTHER" id="PTHR32303:SF18">
    <property type="entry name" value="POLYVINYLALCOHOL DEHYDROGENASE-LIKE"/>
    <property type="match status" value="1"/>
</dbReference>
<keyword evidence="4" id="KW-0812">Transmembrane</keyword>
<dbReference type="Gene3D" id="2.140.10.10">
    <property type="entry name" value="Quinoprotein alcohol dehydrogenase-like superfamily"/>
    <property type="match status" value="1"/>
</dbReference>
<protein>
    <recommendedName>
        <fullName evidence="5">Pyrrolo-quinoline quinone repeat domain-containing protein</fullName>
    </recommendedName>
</protein>
<accession>A0A8T0CKN2</accession>
<sequence>MAHHLHIQKNSVGIFVVVIVCLLNIAVAEWLNHGGDLCNTRSAREEKLIGPSTVQNLRLRWKFFAGKDISATPAVADEVVYFPSWNGYLYAVNTFDGSLNWKQNLSELTGLKGTGILTNVTVSRSTPTVAGKLLIVPIYGPAVVIAVNRSNGGLVWSTQLDPHPLALITTSGTAYLGAFYVGVSSIEEGLPAQQCCTFRGSMVKLNILSGAILWQTYTLPDNGGEHGGYAGAAIWGSSPAIDLKRRLAYVATGNLYTAPAEVEECQARQNNQTTPPTTPDQCIGPNSPLIYKANTYTEALEDRPYCEGIYHVAPGVPQNTSLGTSLVFTSFLFKSPLKCSGEL</sequence>